<name>A0A423P330_PSEFL</name>
<dbReference type="PANTHER" id="PTHR30024:SF48">
    <property type="entry name" value="ABC TRANSPORTER SUBSTRATE-BINDING PROTEIN"/>
    <property type="match status" value="1"/>
</dbReference>
<dbReference type="FunFam" id="3.40.190.10:FF:000050">
    <property type="entry name" value="Sulfonate ABC transporter substrate-binding protein"/>
    <property type="match status" value="1"/>
</dbReference>
<dbReference type="GO" id="GO:0016020">
    <property type="term" value="C:membrane"/>
    <property type="evidence" value="ECO:0007669"/>
    <property type="project" value="InterPro"/>
</dbReference>
<reference evidence="9 10" key="1">
    <citation type="submission" date="2016-10" db="EMBL/GenBank/DDBJ databases">
        <title>Comparative genome analysis of multiple Pseudomonas spp. focuses on biocontrol and plant growth promoting traits.</title>
        <authorList>
            <person name="Tao X.-Y."/>
            <person name="Taylor C.G."/>
        </authorList>
    </citation>
    <scope>NUCLEOTIDE SEQUENCE [LARGE SCALE GENOMIC DNA]</scope>
    <source>
        <strain evidence="9 10">36G2</strain>
    </source>
</reference>
<dbReference type="PANTHER" id="PTHR30024">
    <property type="entry name" value="ALIPHATIC SULFONATES-BINDING PROTEIN-RELATED"/>
    <property type="match status" value="1"/>
</dbReference>
<evidence type="ECO:0000256" key="7">
    <source>
        <dbReference type="SAM" id="SignalP"/>
    </source>
</evidence>
<comment type="function">
    <text evidence="5">Part of a binding-protein-dependent transport system for aliphatic sulfonates. Putative binding protein.</text>
</comment>
<dbReference type="EMBL" id="MOBZ01000016">
    <property type="protein sequence ID" value="ROO06015.1"/>
    <property type="molecule type" value="Genomic_DNA"/>
</dbReference>
<dbReference type="AlphaFoldDB" id="A0A423P330"/>
<dbReference type="Proteomes" id="UP000283619">
    <property type="component" value="Unassembled WGS sequence"/>
</dbReference>
<dbReference type="InterPro" id="IPR010067">
    <property type="entry name" value="ABC_SsuA_sub-bd"/>
</dbReference>
<comment type="caution">
    <text evidence="9">The sequence shown here is derived from an EMBL/GenBank/DDBJ whole genome shotgun (WGS) entry which is preliminary data.</text>
</comment>
<proteinExistence type="inferred from homology"/>
<evidence type="ECO:0000256" key="2">
    <source>
        <dbReference type="ARBA" id="ARBA00010742"/>
    </source>
</evidence>
<dbReference type="InterPro" id="IPR015168">
    <property type="entry name" value="SsuA/THI5"/>
</dbReference>
<comment type="similarity">
    <text evidence="2">Belongs to the bacterial solute-binding protein SsuA/TauA family.</text>
</comment>
<protein>
    <recommendedName>
        <fullName evidence="6">Putative aliphatic sulfonates-binding protein</fullName>
    </recommendedName>
</protein>
<gene>
    <name evidence="9" type="ORF">BK673_19655</name>
</gene>
<keyword evidence="4 7" id="KW-0732">Signal</keyword>
<evidence type="ECO:0000256" key="1">
    <source>
        <dbReference type="ARBA" id="ARBA00004418"/>
    </source>
</evidence>
<dbReference type="SUPFAM" id="SSF53850">
    <property type="entry name" value="Periplasmic binding protein-like II"/>
    <property type="match status" value="1"/>
</dbReference>
<dbReference type="SMART" id="SM00062">
    <property type="entry name" value="PBPb"/>
    <property type="match status" value="1"/>
</dbReference>
<dbReference type="GO" id="GO:0042597">
    <property type="term" value="C:periplasmic space"/>
    <property type="evidence" value="ECO:0007669"/>
    <property type="project" value="UniProtKB-SubCell"/>
</dbReference>
<keyword evidence="3" id="KW-0813">Transport</keyword>
<dbReference type="InterPro" id="IPR001638">
    <property type="entry name" value="Solute-binding_3/MltF_N"/>
</dbReference>
<comment type="subcellular location">
    <subcellularLocation>
        <location evidence="1">Periplasm</location>
    </subcellularLocation>
</comment>
<evidence type="ECO:0000259" key="8">
    <source>
        <dbReference type="SMART" id="SM00062"/>
    </source>
</evidence>
<evidence type="ECO:0000256" key="4">
    <source>
        <dbReference type="ARBA" id="ARBA00022729"/>
    </source>
</evidence>
<feature type="domain" description="Solute-binding protein family 3/N-terminal" evidence="8">
    <location>
        <begin position="18"/>
        <end position="251"/>
    </location>
</feature>
<organism evidence="9 10">
    <name type="scientific">Pseudomonas fluorescens</name>
    <dbReference type="NCBI Taxonomy" id="294"/>
    <lineage>
        <taxon>Bacteria</taxon>
        <taxon>Pseudomonadati</taxon>
        <taxon>Pseudomonadota</taxon>
        <taxon>Gammaproteobacteria</taxon>
        <taxon>Pseudomonadales</taxon>
        <taxon>Pseudomonadaceae</taxon>
        <taxon>Pseudomonas</taxon>
    </lineage>
</organism>
<feature type="signal peptide" evidence="7">
    <location>
        <begin position="1"/>
        <end position="35"/>
    </location>
</feature>
<evidence type="ECO:0000313" key="10">
    <source>
        <dbReference type="Proteomes" id="UP000283619"/>
    </source>
</evidence>
<feature type="chain" id="PRO_5019387493" description="Putative aliphatic sulfonates-binding protein" evidence="7">
    <location>
        <begin position="36"/>
        <end position="327"/>
    </location>
</feature>
<dbReference type="CDD" id="cd13558">
    <property type="entry name" value="PBP2_SsuA_like_2"/>
    <property type="match status" value="1"/>
</dbReference>
<sequence length="327" mass="34420">MPVKLPAAKRLLAHPVKALLCGVALLLSQPLSATAEPLKLGDQSGLTQALLHAAGEDQHLAYALSWHPFLAGTTMLEALSVGAIDAGVVGNAPPVFAQAGGFDIRIIGVASGAQNNNALLVPAGSSVQQVADLKGQRVAVAKGSSGHYLLLAALHKAGLTPRDVNIAYVSPVDAQNAFASGKLDAWAVWYPFVGQATSRGARVLVDGSAWPETGLNFTVASLQALSDPQRAGPLGDLLARLARAQAWATAHPEEWAEVFAQTTRLPVALVQEMLAHQALRYVPIESSVIASQQHLADLFASERLIPRPLQVGQIFDDRFNPLLPSHP</sequence>
<accession>A0A423P330</accession>
<dbReference type="RefSeq" id="WP_123594650.1">
    <property type="nucleotide sequence ID" value="NZ_MOBZ01000016.1"/>
</dbReference>
<evidence type="ECO:0000256" key="5">
    <source>
        <dbReference type="ARBA" id="ARBA00055538"/>
    </source>
</evidence>
<dbReference type="NCBIfam" id="TIGR01728">
    <property type="entry name" value="SsuA_fam"/>
    <property type="match status" value="1"/>
</dbReference>
<evidence type="ECO:0000313" key="9">
    <source>
        <dbReference type="EMBL" id="ROO06015.1"/>
    </source>
</evidence>
<evidence type="ECO:0000256" key="6">
    <source>
        <dbReference type="ARBA" id="ARBA00070228"/>
    </source>
</evidence>
<dbReference type="Gene3D" id="3.40.190.10">
    <property type="entry name" value="Periplasmic binding protein-like II"/>
    <property type="match status" value="2"/>
</dbReference>
<dbReference type="GO" id="GO:0042626">
    <property type="term" value="F:ATPase-coupled transmembrane transporter activity"/>
    <property type="evidence" value="ECO:0007669"/>
    <property type="project" value="InterPro"/>
</dbReference>
<dbReference type="Pfam" id="PF09084">
    <property type="entry name" value="NMT1"/>
    <property type="match status" value="1"/>
</dbReference>
<evidence type="ECO:0000256" key="3">
    <source>
        <dbReference type="ARBA" id="ARBA00022448"/>
    </source>
</evidence>